<proteinExistence type="predicted"/>
<evidence type="ECO:0000313" key="1">
    <source>
        <dbReference type="EMBL" id="CAN0495677.1"/>
    </source>
</evidence>
<dbReference type="Proteomes" id="UP001162501">
    <property type="component" value="Chromosome 33"/>
</dbReference>
<protein>
    <submittedName>
        <fullName evidence="1">Uncharacterized protein</fullName>
    </submittedName>
</protein>
<evidence type="ECO:0000313" key="2">
    <source>
        <dbReference type="Proteomes" id="UP001162501"/>
    </source>
</evidence>
<gene>
    <name evidence="1" type="ORF">MRATA1EN22A_LOCUS21977</name>
</gene>
<sequence length="452" mass="48751">MTQAQAVSWFPPSRQACLTAAPWSEARSSRNSGPRGEPSSGYCAKWKVGRPRVPSPSAPRPSSGAPTLVHRPRPPPPASVVDRWSWCPGAGGSPALAVPLLLAPRTRRSALHPVPLAACQLPGMPVGDSWSPARYCHTSRGPRTTATAATITSVTTTKAIFMTSKIVTTTTTVVIFITSNITTNTTIAIFMTSNFVTTTTTIITTITIIIFLTSNIFTTTTIPTFITSNITTNTTITIFTTTTTTATFITSNITTNTCITSNITTNTTFITSSIVTTIATTVTAFITSNIITTTFFTSNITTNTFSPPTSHQHLYQHHSLQNHLHHLIITTDTLSGPTCFITKMWVNVLGSGSPGKQRPYIPVAQEQALACRHRAEPEEKALPLQPPPSSGPRPPGPERLPEMRCVQVECLTPWRQRPQGPSLQGNRKAQLGLALRAGSQALIPLINCFKRL</sequence>
<name>A0AC59ZSN1_RANTA</name>
<reference evidence="1" key="2">
    <citation type="submission" date="2025-03" db="EMBL/GenBank/DDBJ databases">
        <authorList>
            <consortium name="ELIXIR-Norway"/>
            <consortium name="Elixir Norway"/>
        </authorList>
    </citation>
    <scope>NUCLEOTIDE SEQUENCE</scope>
</reference>
<dbReference type="EMBL" id="OX596117">
    <property type="protein sequence ID" value="CAN0495677.1"/>
    <property type="molecule type" value="Genomic_DNA"/>
</dbReference>
<accession>A0AC59ZSN1</accession>
<reference evidence="1" key="1">
    <citation type="submission" date="2023-05" db="EMBL/GenBank/DDBJ databases">
        <authorList>
            <consortium name="ELIXIR-Norway"/>
        </authorList>
    </citation>
    <scope>NUCLEOTIDE SEQUENCE</scope>
</reference>
<organism evidence="1 2">
    <name type="scientific">Rangifer tarandus platyrhynchus</name>
    <name type="common">Svalbard reindeer</name>
    <dbReference type="NCBI Taxonomy" id="3082113"/>
    <lineage>
        <taxon>Eukaryota</taxon>
        <taxon>Metazoa</taxon>
        <taxon>Chordata</taxon>
        <taxon>Craniata</taxon>
        <taxon>Vertebrata</taxon>
        <taxon>Euteleostomi</taxon>
        <taxon>Mammalia</taxon>
        <taxon>Eutheria</taxon>
        <taxon>Laurasiatheria</taxon>
        <taxon>Artiodactyla</taxon>
        <taxon>Ruminantia</taxon>
        <taxon>Pecora</taxon>
        <taxon>Cervidae</taxon>
        <taxon>Odocoileinae</taxon>
        <taxon>Rangifer</taxon>
    </lineage>
</organism>